<dbReference type="InterPro" id="IPR029056">
    <property type="entry name" value="Ribokinase-like"/>
</dbReference>
<dbReference type="InterPro" id="IPR036390">
    <property type="entry name" value="WH_DNA-bd_sf"/>
</dbReference>
<dbReference type="GO" id="GO:0005737">
    <property type="term" value="C:cytoplasm"/>
    <property type="evidence" value="ECO:0007669"/>
    <property type="project" value="TreeGrafter"/>
</dbReference>
<comment type="caution">
    <text evidence="5">The sequence shown here is derived from an EMBL/GenBank/DDBJ whole genome shotgun (WGS) entry which is preliminary data.</text>
</comment>
<name>A0A5C8Z482_9GAMM</name>
<dbReference type="PANTHER" id="PTHR42909:SF1">
    <property type="entry name" value="CARBOHYDRATE KINASE PFKB DOMAIN-CONTAINING PROTEIN"/>
    <property type="match status" value="1"/>
</dbReference>
<gene>
    <name evidence="5" type="ORF">FME95_11915</name>
</gene>
<dbReference type="Gene3D" id="3.40.1190.20">
    <property type="match status" value="1"/>
</dbReference>
<dbReference type="EMBL" id="VKAD01000002">
    <property type="protein sequence ID" value="TXR52114.1"/>
    <property type="molecule type" value="Genomic_DNA"/>
</dbReference>
<dbReference type="GO" id="GO:0046872">
    <property type="term" value="F:metal ion binding"/>
    <property type="evidence" value="ECO:0007669"/>
    <property type="project" value="UniProtKB-KW"/>
</dbReference>
<dbReference type="InterPro" id="IPR036388">
    <property type="entry name" value="WH-like_DNA-bd_sf"/>
</dbReference>
<evidence type="ECO:0000259" key="4">
    <source>
        <dbReference type="Pfam" id="PF00294"/>
    </source>
</evidence>
<dbReference type="Pfam" id="PF00294">
    <property type="entry name" value="PfkB"/>
    <property type="match status" value="1"/>
</dbReference>
<dbReference type="PROSITE" id="PS00583">
    <property type="entry name" value="PFKB_KINASES_1"/>
    <property type="match status" value="1"/>
</dbReference>
<accession>A0A5C8Z482</accession>
<dbReference type="GO" id="GO:0016798">
    <property type="term" value="F:hydrolase activity, acting on glycosyl bonds"/>
    <property type="evidence" value="ECO:0007669"/>
    <property type="project" value="TreeGrafter"/>
</dbReference>
<dbReference type="InterPro" id="IPR002173">
    <property type="entry name" value="Carboh/pur_kinase_PfkB_CS"/>
</dbReference>
<proteinExistence type="predicted"/>
<reference evidence="5 6" key="1">
    <citation type="submission" date="2019-07" db="EMBL/GenBank/DDBJ databases">
        <title>Reinekea sp. strain SSH23 genome sequencing and assembly.</title>
        <authorList>
            <person name="Kim I."/>
        </authorList>
    </citation>
    <scope>NUCLEOTIDE SEQUENCE [LARGE SCALE GENOMIC DNA]</scope>
    <source>
        <strain evidence="5 6">SSH23</strain>
    </source>
</reference>
<dbReference type="Pfam" id="PF13412">
    <property type="entry name" value="HTH_24"/>
    <property type="match status" value="1"/>
</dbReference>
<organism evidence="5 6">
    <name type="scientific">Reinekea thalattae</name>
    <dbReference type="NCBI Taxonomy" id="2593301"/>
    <lineage>
        <taxon>Bacteria</taxon>
        <taxon>Pseudomonadati</taxon>
        <taxon>Pseudomonadota</taxon>
        <taxon>Gammaproteobacteria</taxon>
        <taxon>Oceanospirillales</taxon>
        <taxon>Saccharospirillaceae</taxon>
        <taxon>Reinekea</taxon>
    </lineage>
</organism>
<sequence length="378" mass="40290">MNDLERKILTAIKQQPMATQQELAAALQLSRESVAGYISRLTQKGAILGKGYILPNANNIVVLGGANVDLTGTSTANFRMGDSNPGVVNQSAGGVGRNIAENLARLGNDVSMLSLVGHDHRGRFLIEHAREVGISTDDIIQHPDFATSSYLAMNNEQGELVGAIADMAIIDQLTPALLADKLPRLQAATTLVVEANLLPETLSWLAQQKLSAPIIADAVSAAKAPRLIPLLAKIDVLKVNRFEALAILKKPETDSSSVEQLIDELLAQGVGSVLLSLAEQGVMYGDAEHKYLQSVPACQIASDTGAGDALIAGYVHSLKLTEQIKPRLGFAIACAVATLESKDAVSTLLTETYVCQRFADFLTTTEFPLTELESHSNE</sequence>
<dbReference type="RefSeq" id="WP_147714710.1">
    <property type="nucleotide sequence ID" value="NZ_VKAD01000002.1"/>
</dbReference>
<feature type="domain" description="Carbohydrate kinase PfkB" evidence="4">
    <location>
        <begin position="58"/>
        <end position="347"/>
    </location>
</feature>
<evidence type="ECO:0000313" key="6">
    <source>
        <dbReference type="Proteomes" id="UP000321764"/>
    </source>
</evidence>
<evidence type="ECO:0000256" key="2">
    <source>
        <dbReference type="ARBA" id="ARBA00022723"/>
    </source>
</evidence>
<dbReference type="PANTHER" id="PTHR42909">
    <property type="entry name" value="ZGC:136858"/>
    <property type="match status" value="1"/>
</dbReference>
<dbReference type="Gene3D" id="1.10.10.10">
    <property type="entry name" value="Winged helix-like DNA-binding domain superfamily/Winged helix DNA-binding domain"/>
    <property type="match status" value="1"/>
</dbReference>
<evidence type="ECO:0000256" key="1">
    <source>
        <dbReference type="ARBA" id="ARBA00022679"/>
    </source>
</evidence>
<keyword evidence="6" id="KW-1185">Reference proteome</keyword>
<dbReference type="GO" id="GO:0016301">
    <property type="term" value="F:kinase activity"/>
    <property type="evidence" value="ECO:0007669"/>
    <property type="project" value="UniProtKB-KW"/>
</dbReference>
<protein>
    <submittedName>
        <fullName evidence="5">Winged helix-turn-helix transcriptional regulator</fullName>
    </submittedName>
</protein>
<keyword evidence="3" id="KW-0418">Kinase</keyword>
<dbReference type="OrthoDB" id="9806249at2"/>
<dbReference type="SUPFAM" id="SSF53613">
    <property type="entry name" value="Ribokinase-like"/>
    <property type="match status" value="1"/>
</dbReference>
<keyword evidence="2" id="KW-0479">Metal-binding</keyword>
<evidence type="ECO:0000313" key="5">
    <source>
        <dbReference type="EMBL" id="TXR52114.1"/>
    </source>
</evidence>
<dbReference type="AlphaFoldDB" id="A0A5C8Z482"/>
<dbReference type="InterPro" id="IPR011611">
    <property type="entry name" value="PfkB_dom"/>
</dbReference>
<keyword evidence="1" id="KW-0808">Transferase</keyword>
<dbReference type="SUPFAM" id="SSF46785">
    <property type="entry name" value="Winged helix' DNA-binding domain"/>
    <property type="match status" value="1"/>
</dbReference>
<dbReference type="GO" id="GO:0004730">
    <property type="term" value="F:pseudouridylate synthase activity"/>
    <property type="evidence" value="ECO:0007669"/>
    <property type="project" value="TreeGrafter"/>
</dbReference>
<evidence type="ECO:0000256" key="3">
    <source>
        <dbReference type="ARBA" id="ARBA00022777"/>
    </source>
</evidence>
<dbReference type="CDD" id="cd01941">
    <property type="entry name" value="YeiC_kinase_like"/>
    <property type="match status" value="1"/>
</dbReference>
<dbReference type="Proteomes" id="UP000321764">
    <property type="component" value="Unassembled WGS sequence"/>
</dbReference>